<keyword evidence="5 6" id="KW-0949">S-adenosyl-L-methionine</keyword>
<gene>
    <name evidence="8" type="ORF">HMPREF9336_03164</name>
</gene>
<keyword evidence="4" id="KW-0808">Transferase</keyword>
<evidence type="ECO:0000256" key="2">
    <source>
        <dbReference type="ARBA" id="ARBA00008138"/>
    </source>
</evidence>
<reference evidence="8 9" key="1">
    <citation type="journal article" date="2011" name="Stand. Genomic Sci.">
        <title>High quality draft genome sequence of Segniliparus rugosus CDC 945(T)= (ATCC BAA-974(T)).</title>
        <authorList>
            <person name="Earl A.M."/>
            <person name="Desjardins C.A."/>
            <person name="Fitzgerald M.G."/>
            <person name="Arachchi H.M."/>
            <person name="Zeng Q."/>
            <person name="Mehta T."/>
            <person name="Griggs A."/>
            <person name="Birren B.W."/>
            <person name="Toney N.C."/>
            <person name="Carr J."/>
            <person name="Posey J."/>
            <person name="Butler W.R."/>
        </authorList>
    </citation>
    <scope>NUCLEOTIDE SEQUENCE [LARGE SCALE GENOMIC DNA]</scope>
    <source>
        <strain evidence="9">ATCC BAA-974 / DSM 45345 / CCUG 50838 / CIP 108380 / JCM 13579 / CDC 945</strain>
    </source>
</reference>
<comment type="function">
    <text evidence="1 6">Exhibits S-adenosyl-L-methionine-dependent methyltransferase activity.</text>
</comment>
<evidence type="ECO:0000256" key="5">
    <source>
        <dbReference type="ARBA" id="ARBA00022691"/>
    </source>
</evidence>
<dbReference type="InterPro" id="IPR011610">
    <property type="entry name" value="SAM_mthyl_Trfase_ML2640-like"/>
</dbReference>
<dbReference type="AlphaFoldDB" id="E5XUJ2"/>
<proteinExistence type="inferred from homology"/>
<dbReference type="HOGENOM" id="CLU_056160_2_1_11"/>
<dbReference type="Pfam" id="PF04072">
    <property type="entry name" value="LCM"/>
    <property type="match status" value="1"/>
</dbReference>
<dbReference type="Gene3D" id="3.40.50.150">
    <property type="entry name" value="Vaccinia Virus protein VP39"/>
    <property type="match status" value="1"/>
</dbReference>
<keyword evidence="9" id="KW-1185">Reference proteome</keyword>
<feature type="region of interest" description="Disordered" evidence="7">
    <location>
        <begin position="280"/>
        <end position="308"/>
    </location>
</feature>
<dbReference type="GO" id="GO:0032259">
    <property type="term" value="P:methylation"/>
    <property type="evidence" value="ECO:0007669"/>
    <property type="project" value="UniProtKB-KW"/>
</dbReference>
<dbReference type="RefSeq" id="WP_007471965.1">
    <property type="nucleotide sequence ID" value="NZ_KI391953.1"/>
</dbReference>
<dbReference type="OrthoDB" id="9806164at2"/>
<evidence type="ECO:0000313" key="9">
    <source>
        <dbReference type="Proteomes" id="UP000004816"/>
    </source>
</evidence>
<feature type="compositionally biased region" description="Polar residues" evidence="7">
    <location>
        <begin position="295"/>
        <end position="308"/>
    </location>
</feature>
<dbReference type="PANTHER" id="PTHR43619:SF2">
    <property type="entry name" value="S-ADENOSYL-L-METHIONINE-DEPENDENT METHYLTRANSFERASES SUPERFAMILY PROTEIN"/>
    <property type="match status" value="1"/>
</dbReference>
<dbReference type="EMBL" id="ACZI02000001">
    <property type="protein sequence ID" value="EFV11971.1"/>
    <property type="molecule type" value="Genomic_DNA"/>
</dbReference>
<comment type="caution">
    <text evidence="8">The sequence shown here is derived from an EMBL/GenBank/DDBJ whole genome shotgun (WGS) entry which is preliminary data.</text>
</comment>
<evidence type="ECO:0000256" key="1">
    <source>
        <dbReference type="ARBA" id="ARBA00003907"/>
    </source>
</evidence>
<dbReference type="EC" id="2.1.1.-" evidence="6"/>
<organism evidence="8 9">
    <name type="scientific">Segniliparus rugosus (strain ATCC BAA-974 / DSM 45345 / CCUG 50838 / CIP 108380 / JCM 13579 / CDC 945)</name>
    <dbReference type="NCBI Taxonomy" id="679197"/>
    <lineage>
        <taxon>Bacteria</taxon>
        <taxon>Bacillati</taxon>
        <taxon>Actinomycetota</taxon>
        <taxon>Actinomycetes</taxon>
        <taxon>Mycobacteriales</taxon>
        <taxon>Segniliparaceae</taxon>
        <taxon>Segniliparus</taxon>
    </lineage>
</organism>
<evidence type="ECO:0000256" key="3">
    <source>
        <dbReference type="ARBA" id="ARBA00022603"/>
    </source>
</evidence>
<accession>E5XUJ2</accession>
<dbReference type="InterPro" id="IPR029063">
    <property type="entry name" value="SAM-dependent_MTases_sf"/>
</dbReference>
<evidence type="ECO:0000256" key="4">
    <source>
        <dbReference type="ARBA" id="ARBA00022679"/>
    </source>
</evidence>
<dbReference type="eggNOG" id="COG3315">
    <property type="taxonomic scope" value="Bacteria"/>
</dbReference>
<keyword evidence="3 6" id="KW-0489">Methyltransferase</keyword>
<evidence type="ECO:0000256" key="7">
    <source>
        <dbReference type="SAM" id="MobiDB-lite"/>
    </source>
</evidence>
<dbReference type="STRING" id="679197.HMPREF9336_03164"/>
<dbReference type="InterPro" id="IPR007213">
    <property type="entry name" value="Ppm1/Ppm2/Tcmp"/>
</dbReference>
<dbReference type="Proteomes" id="UP000004816">
    <property type="component" value="Unassembled WGS sequence"/>
</dbReference>
<protein>
    <recommendedName>
        <fullName evidence="6">S-adenosyl-L-methionine-dependent methyltransferase</fullName>
        <ecNumber evidence="6">2.1.1.-</ecNumber>
    </recommendedName>
</protein>
<dbReference type="NCBIfam" id="TIGR00027">
    <property type="entry name" value="mthyl_TIGR00027"/>
    <property type="match status" value="1"/>
</dbReference>
<name>E5XUJ2_SEGRC</name>
<evidence type="ECO:0000256" key="6">
    <source>
        <dbReference type="RuleBase" id="RU362030"/>
    </source>
</evidence>
<sequence>MARTDNDSWSITESVGATALMVAVGRALEARQPQPLASDPFAEQFVRAAGEGFWAKALDGDIDLTSLPKPRFADRIRDHMAVRTRFFDDLFDQAARSGVRQFVILAAGLDSRAWRLDWPDGSAVYELDQPQVLAFKTQTLAGHTPKADYTPIAVDLRDDWPAALADAGFDPAKPTAWLAEGLLAYLPAAAQNLLFERIATLSAPGSHVGVNARIGGNYAAERPFWQQAREELAAQGLDLDMQDLIYAEDRDDPADWLSARGWLTRVSTDEALLKGADRAFETDEEEHAPRIQYIHATQPTAESSDAAN</sequence>
<dbReference type="PANTHER" id="PTHR43619">
    <property type="entry name" value="S-ADENOSYL-L-METHIONINE-DEPENDENT METHYLTRANSFERASE YKTD-RELATED"/>
    <property type="match status" value="1"/>
</dbReference>
<dbReference type="GO" id="GO:0008168">
    <property type="term" value="F:methyltransferase activity"/>
    <property type="evidence" value="ECO:0007669"/>
    <property type="project" value="UniProtKB-UniRule"/>
</dbReference>
<comment type="similarity">
    <text evidence="2 6">Belongs to the UPF0677 family.</text>
</comment>
<dbReference type="SUPFAM" id="SSF53335">
    <property type="entry name" value="S-adenosyl-L-methionine-dependent methyltransferases"/>
    <property type="match status" value="1"/>
</dbReference>
<evidence type="ECO:0000313" key="8">
    <source>
        <dbReference type="EMBL" id="EFV11971.1"/>
    </source>
</evidence>